<organism evidence="5">
    <name type="scientific">Lygus hesperus</name>
    <name type="common">Western plant bug</name>
    <dbReference type="NCBI Taxonomy" id="30085"/>
    <lineage>
        <taxon>Eukaryota</taxon>
        <taxon>Metazoa</taxon>
        <taxon>Ecdysozoa</taxon>
        <taxon>Arthropoda</taxon>
        <taxon>Hexapoda</taxon>
        <taxon>Insecta</taxon>
        <taxon>Pterygota</taxon>
        <taxon>Neoptera</taxon>
        <taxon>Paraneoptera</taxon>
        <taxon>Hemiptera</taxon>
        <taxon>Heteroptera</taxon>
        <taxon>Panheteroptera</taxon>
        <taxon>Cimicomorpha</taxon>
        <taxon>Miridae</taxon>
        <taxon>Mirini</taxon>
        <taxon>Lygus</taxon>
    </lineage>
</organism>
<dbReference type="PROSITE" id="PS51186">
    <property type="entry name" value="GNAT"/>
    <property type="match status" value="1"/>
</dbReference>
<dbReference type="Pfam" id="PF13302">
    <property type="entry name" value="Acetyltransf_3"/>
    <property type="match status" value="1"/>
</dbReference>
<evidence type="ECO:0000313" key="5">
    <source>
        <dbReference type="EMBL" id="JAG04143.1"/>
    </source>
</evidence>
<dbReference type="Gene3D" id="3.40.630.30">
    <property type="match status" value="1"/>
</dbReference>
<evidence type="ECO:0000313" key="6">
    <source>
        <dbReference type="EMBL" id="JAG04145.1"/>
    </source>
</evidence>
<dbReference type="GO" id="GO:0008080">
    <property type="term" value="F:N-acetyltransferase activity"/>
    <property type="evidence" value="ECO:0007669"/>
    <property type="project" value="InterPro"/>
</dbReference>
<protein>
    <submittedName>
        <fullName evidence="5">N-acetyltransferase 9-like protein</fullName>
    </submittedName>
</protein>
<dbReference type="PANTHER" id="PTHR13256">
    <property type="entry name" value="N-ACETYLTRANSFERASE 9"/>
    <property type="match status" value="1"/>
</dbReference>
<dbReference type="AlphaFoldDB" id="A0A0A9WCC7"/>
<keyword evidence="3" id="KW-0012">Acyltransferase</keyword>
<keyword evidence="2 5" id="KW-0808">Transferase</keyword>
<comment type="similarity">
    <text evidence="1">Belongs to the acetyltransferase family. GNAT subfamily.</text>
</comment>
<reference evidence="7" key="3">
    <citation type="journal article" date="2016" name="Gigascience">
        <title>De novo construction of an expanded transcriptome assembly for the western tarnished plant bug, Lygus hesperus.</title>
        <authorList>
            <person name="Tassone E.E."/>
            <person name="Geib S.M."/>
            <person name="Hall B."/>
            <person name="Fabrick J.A."/>
            <person name="Brent C.S."/>
            <person name="Hull J.J."/>
        </authorList>
    </citation>
    <scope>NUCLEOTIDE SEQUENCE</scope>
</reference>
<sequence>MRLNSSTQIISDNVVLVPYRKEHVPKYHKWMENEELREQTASERLTLEEEYAMQQTWLHDDNKCTFIVLDKESMGGTNDESESMIGDANLYLNVSGDDEVEQLTGEIGLMVAEPQFRGRGLGKEIALCLMRYGIESIGIQRFRAVISMKNEISIKMFEKLDFAKESESEVFKEVTLTRTVDDNFIRFVRCSTSVYQECSTRPNE</sequence>
<evidence type="ECO:0000256" key="3">
    <source>
        <dbReference type="ARBA" id="ARBA00023315"/>
    </source>
</evidence>
<dbReference type="EMBL" id="GBHO01039459">
    <property type="protein sequence ID" value="JAG04145.1"/>
    <property type="molecule type" value="Transcribed_RNA"/>
</dbReference>
<dbReference type="SUPFAM" id="SSF55729">
    <property type="entry name" value="Acyl-CoA N-acyltransferases (Nat)"/>
    <property type="match status" value="1"/>
</dbReference>
<proteinExistence type="inferred from homology"/>
<gene>
    <name evidence="5" type="primary">nat9_2</name>
    <name evidence="6" type="synonym">nat9_1</name>
    <name evidence="6" type="ORF">CM83_42474</name>
    <name evidence="5" type="ORF">CM83_42478</name>
    <name evidence="7" type="ORF">g.69781</name>
</gene>
<feature type="domain" description="N-acetyltransferase" evidence="4">
    <location>
        <begin position="34"/>
        <end position="181"/>
    </location>
</feature>
<dbReference type="InterPro" id="IPR039135">
    <property type="entry name" value="NAT9-like"/>
</dbReference>
<dbReference type="EMBL" id="GDHC01004591">
    <property type="protein sequence ID" value="JAQ14038.1"/>
    <property type="molecule type" value="Transcribed_RNA"/>
</dbReference>
<dbReference type="PANTHER" id="PTHR13256:SF16">
    <property type="entry name" value="ALPHA_BETA-TUBULIN-N-ACETYLTRANSFERASE 9"/>
    <property type="match status" value="1"/>
</dbReference>
<reference evidence="5" key="1">
    <citation type="journal article" date="2014" name="PLoS ONE">
        <title>Transcriptome-Based Identification of ABC Transporters in the Western Tarnished Plant Bug Lygus hesperus.</title>
        <authorList>
            <person name="Hull J.J."/>
            <person name="Chaney K."/>
            <person name="Geib S.M."/>
            <person name="Fabrick J.A."/>
            <person name="Brent C.S."/>
            <person name="Walsh D."/>
            <person name="Lavine L.C."/>
        </authorList>
    </citation>
    <scope>NUCLEOTIDE SEQUENCE</scope>
</reference>
<dbReference type="InterPro" id="IPR016181">
    <property type="entry name" value="Acyl_CoA_acyltransferase"/>
</dbReference>
<dbReference type="EMBL" id="GBHO01039461">
    <property type="protein sequence ID" value="JAG04143.1"/>
    <property type="molecule type" value="Transcribed_RNA"/>
</dbReference>
<dbReference type="InterPro" id="IPR000182">
    <property type="entry name" value="GNAT_dom"/>
</dbReference>
<evidence type="ECO:0000259" key="4">
    <source>
        <dbReference type="PROSITE" id="PS51186"/>
    </source>
</evidence>
<name>A0A0A9WCC7_LYGHE</name>
<evidence type="ECO:0000256" key="1">
    <source>
        <dbReference type="ARBA" id="ARBA00009342"/>
    </source>
</evidence>
<evidence type="ECO:0000313" key="7">
    <source>
        <dbReference type="EMBL" id="JAQ14038.1"/>
    </source>
</evidence>
<reference evidence="5" key="2">
    <citation type="submission" date="2014-07" db="EMBL/GenBank/DDBJ databases">
        <authorList>
            <person name="Hull J."/>
        </authorList>
    </citation>
    <scope>NUCLEOTIDE SEQUENCE</scope>
</reference>
<evidence type="ECO:0000256" key="2">
    <source>
        <dbReference type="ARBA" id="ARBA00022679"/>
    </source>
</evidence>
<accession>A0A0A9WCC7</accession>